<dbReference type="InterPro" id="IPR029052">
    <property type="entry name" value="Metallo-depent_PP-like"/>
</dbReference>
<gene>
    <name evidence="2" type="ORF">EC604_20705</name>
</gene>
<dbReference type="GO" id="GO:0008758">
    <property type="term" value="F:UDP-2,3-diacylglucosamine hydrolase activity"/>
    <property type="evidence" value="ECO:0007669"/>
    <property type="project" value="TreeGrafter"/>
</dbReference>
<dbReference type="Gene3D" id="3.60.21.10">
    <property type="match status" value="1"/>
</dbReference>
<dbReference type="InterPro" id="IPR051158">
    <property type="entry name" value="Metallophosphoesterase_sf"/>
</dbReference>
<dbReference type="AlphaFoldDB" id="A0A5M9WXC3"/>
<evidence type="ECO:0000259" key="1">
    <source>
        <dbReference type="Pfam" id="PF00149"/>
    </source>
</evidence>
<dbReference type="SUPFAM" id="SSF56300">
    <property type="entry name" value="Metallo-dependent phosphatases"/>
    <property type="match status" value="1"/>
</dbReference>
<dbReference type="GO" id="GO:0009245">
    <property type="term" value="P:lipid A biosynthetic process"/>
    <property type="evidence" value="ECO:0007669"/>
    <property type="project" value="TreeGrafter"/>
</dbReference>
<sequence>MVTLVSLAFLMLVVVVWLLFHMWREAHTTVITKNEVELAYLPASFDGATIIFLSDTHSRLLKTKEVEQLKGRADWVLIGGDIAEEGISWSIVRQNMKLLSRLAPSYAVYGNHDKKADGAHLSRLLDDSSVQLLQDQAVYLQKGTEHVRLVGLDYRSKQATKLLHDTKDNCSTIVLVHDPLEVLRLDLDVDLVLSGHTHGGQIVFPVLGPVLLSKAYRAVKSGWFSLKRSDEDTRSGKLLVSRGFGTNHLPLRLGCPAEIHLITLRVPITNSPDQ</sequence>
<evidence type="ECO:0000313" key="2">
    <source>
        <dbReference type="EMBL" id="KAA8786261.1"/>
    </source>
</evidence>
<reference evidence="2 3" key="1">
    <citation type="journal article" date="2019" name="J. Ind. Microbiol. Biotechnol.">
        <title>Paenibacillus amylolyticus 27C64 has a diverse set of carbohydrate-active enzymes and complete pectin deconstruction system.</title>
        <authorList>
            <person name="Keggi C."/>
            <person name="Doran-Peterson J."/>
        </authorList>
    </citation>
    <scope>NUCLEOTIDE SEQUENCE [LARGE SCALE GENOMIC DNA]</scope>
    <source>
        <strain evidence="2 3">27C64</strain>
    </source>
</reference>
<proteinExistence type="predicted"/>
<dbReference type="PANTHER" id="PTHR31302">
    <property type="entry name" value="TRANSMEMBRANE PROTEIN WITH METALLOPHOSPHOESTERASE DOMAIN-RELATED"/>
    <property type="match status" value="1"/>
</dbReference>
<dbReference type="EMBL" id="RIAS01000013">
    <property type="protein sequence ID" value="KAA8786261.1"/>
    <property type="molecule type" value="Genomic_DNA"/>
</dbReference>
<dbReference type="PANTHER" id="PTHR31302:SF32">
    <property type="entry name" value="PHOSPHOESTERASE"/>
    <property type="match status" value="1"/>
</dbReference>
<dbReference type="GO" id="GO:0016020">
    <property type="term" value="C:membrane"/>
    <property type="evidence" value="ECO:0007669"/>
    <property type="project" value="GOC"/>
</dbReference>
<name>A0A5M9WXC3_PAEAM</name>
<dbReference type="InterPro" id="IPR004843">
    <property type="entry name" value="Calcineurin-like_PHP"/>
</dbReference>
<comment type="caution">
    <text evidence="2">The sequence shown here is derived from an EMBL/GenBank/DDBJ whole genome shotgun (WGS) entry which is preliminary data.</text>
</comment>
<protein>
    <submittedName>
        <fullName evidence="2">Metallophosphoesterase</fullName>
    </submittedName>
</protein>
<dbReference type="Proteomes" id="UP000323664">
    <property type="component" value="Unassembled WGS sequence"/>
</dbReference>
<accession>A0A5M9WXC3</accession>
<organism evidence="2 3">
    <name type="scientific">Paenibacillus amylolyticus</name>
    <dbReference type="NCBI Taxonomy" id="1451"/>
    <lineage>
        <taxon>Bacteria</taxon>
        <taxon>Bacillati</taxon>
        <taxon>Bacillota</taxon>
        <taxon>Bacilli</taxon>
        <taxon>Bacillales</taxon>
        <taxon>Paenibacillaceae</taxon>
        <taxon>Paenibacillus</taxon>
    </lineage>
</organism>
<feature type="domain" description="Calcineurin-like phosphoesterase" evidence="1">
    <location>
        <begin position="49"/>
        <end position="199"/>
    </location>
</feature>
<evidence type="ECO:0000313" key="3">
    <source>
        <dbReference type="Proteomes" id="UP000323664"/>
    </source>
</evidence>
<dbReference type="Pfam" id="PF00149">
    <property type="entry name" value="Metallophos"/>
    <property type="match status" value="1"/>
</dbReference>